<dbReference type="EMBL" id="PVWO01000031">
    <property type="protein sequence ID" value="PSB58547.1"/>
    <property type="molecule type" value="Genomic_DNA"/>
</dbReference>
<evidence type="ECO:0000313" key="2">
    <source>
        <dbReference type="EMBL" id="PSB58547.1"/>
    </source>
</evidence>
<dbReference type="Proteomes" id="UP000238937">
    <property type="component" value="Unassembled WGS sequence"/>
</dbReference>
<organism evidence="2 3">
    <name type="scientific">Chamaesiphon polymorphus CCALA 037</name>
    <dbReference type="NCBI Taxonomy" id="2107692"/>
    <lineage>
        <taxon>Bacteria</taxon>
        <taxon>Bacillati</taxon>
        <taxon>Cyanobacteriota</taxon>
        <taxon>Cyanophyceae</taxon>
        <taxon>Gomontiellales</taxon>
        <taxon>Chamaesiphonaceae</taxon>
        <taxon>Chamaesiphon</taxon>
    </lineage>
</organism>
<dbReference type="GO" id="GO:0009522">
    <property type="term" value="C:photosystem I"/>
    <property type="evidence" value="ECO:0007669"/>
    <property type="project" value="InterPro"/>
</dbReference>
<dbReference type="Gene3D" id="1.20.860.20">
    <property type="entry name" value="Photosystem I PsaK, reaction centre"/>
    <property type="match status" value="1"/>
</dbReference>
<dbReference type="InterPro" id="IPR037101">
    <property type="entry name" value="PSI_PsaK_bact"/>
</dbReference>
<gene>
    <name evidence="2" type="ORF">C7B77_04290</name>
</gene>
<dbReference type="AlphaFoldDB" id="A0A2T1GL16"/>
<protein>
    <submittedName>
        <fullName evidence="2">Photosystem I reaction center subunit PsaK</fullName>
    </submittedName>
</protein>
<reference evidence="2 3" key="1">
    <citation type="submission" date="2018-03" db="EMBL/GenBank/DDBJ databases">
        <title>The ancient ancestry and fast evolution of plastids.</title>
        <authorList>
            <person name="Moore K.R."/>
            <person name="Magnabosco C."/>
            <person name="Momper L."/>
            <person name="Gold D.A."/>
            <person name="Bosak T."/>
            <person name="Fournier G.P."/>
        </authorList>
    </citation>
    <scope>NUCLEOTIDE SEQUENCE [LARGE SCALE GENOMIC DNA]</scope>
    <source>
        <strain evidence="2 3">CCALA 037</strain>
    </source>
</reference>
<dbReference type="GO" id="GO:0042651">
    <property type="term" value="C:thylakoid membrane"/>
    <property type="evidence" value="ECO:0007669"/>
    <property type="project" value="InterPro"/>
</dbReference>
<name>A0A2T1GL16_9CYAN</name>
<evidence type="ECO:0000256" key="1">
    <source>
        <dbReference type="SAM" id="Phobius"/>
    </source>
</evidence>
<keyword evidence="3" id="KW-1185">Reference proteome</keyword>
<sequence>MLNATLLLAAIGPRSQEWSPTVAIVMSVCTVLGILAAGVAKKAGPMVGSFSAAQIIGGAAFGQAIGVGATLGLTRLGII</sequence>
<dbReference type="GO" id="GO:0015979">
    <property type="term" value="P:photosynthesis"/>
    <property type="evidence" value="ECO:0007669"/>
    <property type="project" value="InterPro"/>
</dbReference>
<keyword evidence="1" id="KW-0812">Transmembrane</keyword>
<proteinExistence type="predicted"/>
<keyword evidence="1" id="KW-1133">Transmembrane helix</keyword>
<keyword evidence="1" id="KW-0472">Membrane</keyword>
<accession>A0A2T1GL16</accession>
<evidence type="ECO:0000313" key="3">
    <source>
        <dbReference type="Proteomes" id="UP000238937"/>
    </source>
</evidence>
<feature type="transmembrane region" description="Helical" evidence="1">
    <location>
        <begin position="52"/>
        <end position="73"/>
    </location>
</feature>
<feature type="transmembrane region" description="Helical" evidence="1">
    <location>
        <begin position="21"/>
        <end position="40"/>
    </location>
</feature>
<comment type="caution">
    <text evidence="2">The sequence shown here is derived from an EMBL/GenBank/DDBJ whole genome shotgun (WGS) entry which is preliminary data.</text>
</comment>
<dbReference type="RefSeq" id="WP_106300661.1">
    <property type="nucleotide sequence ID" value="NZ_PVWO01000031.1"/>
</dbReference>
<dbReference type="OrthoDB" id="561382at2"/>